<evidence type="ECO:0000313" key="2">
    <source>
        <dbReference type="Proteomes" id="UP001055039"/>
    </source>
</evidence>
<dbReference type="Pfam" id="PF04883">
    <property type="entry name" value="HK97-gp10_like"/>
    <property type="match status" value="1"/>
</dbReference>
<keyword evidence="2" id="KW-1185">Reference proteome</keyword>
<proteinExistence type="predicted"/>
<name>A0ABQ4UL59_9HYPH</name>
<organism evidence="1 2">
    <name type="scientific">Methylorubrum aminovorans</name>
    <dbReference type="NCBI Taxonomy" id="269069"/>
    <lineage>
        <taxon>Bacteria</taxon>
        <taxon>Pseudomonadati</taxon>
        <taxon>Pseudomonadota</taxon>
        <taxon>Alphaproteobacteria</taxon>
        <taxon>Hyphomicrobiales</taxon>
        <taxon>Methylobacteriaceae</taxon>
        <taxon>Methylorubrum</taxon>
    </lineage>
</organism>
<sequence length="163" mass="17073">MAKGVKTSGRSALLRKLALLPDAARQAIGKAIGESAEEIAAAQRRQAPKRTGALEKSIVVSRGGAVPKYASVGRAGATDKGDPELTVIVSAGNSAVRYAHLVEFGTAPHENKGLYEGSQHPGAKAKPFFFPVYRAYRKRVKSRMTRATKKAARAVAASSGGGE</sequence>
<dbReference type="NCBIfam" id="TIGR01725">
    <property type="entry name" value="phge_HK97_gp10"/>
    <property type="match status" value="1"/>
</dbReference>
<comment type="caution">
    <text evidence="1">The sequence shown here is derived from an EMBL/GenBank/DDBJ whole genome shotgun (WGS) entry which is preliminary data.</text>
</comment>
<gene>
    <name evidence="1" type="ORF">LNAOJCKE_5183</name>
</gene>
<reference evidence="1" key="2">
    <citation type="submission" date="2021-08" db="EMBL/GenBank/DDBJ databases">
        <authorList>
            <person name="Tani A."/>
            <person name="Ola A."/>
            <person name="Ogura Y."/>
            <person name="Katsura K."/>
            <person name="Hayashi T."/>
        </authorList>
    </citation>
    <scope>NUCLEOTIDE SEQUENCE</scope>
    <source>
        <strain evidence="1">NBRC 15686</strain>
    </source>
</reference>
<dbReference type="EMBL" id="BPRC01000038">
    <property type="protein sequence ID" value="GJE67948.1"/>
    <property type="molecule type" value="Genomic_DNA"/>
</dbReference>
<evidence type="ECO:0008006" key="3">
    <source>
        <dbReference type="Google" id="ProtNLM"/>
    </source>
</evidence>
<dbReference type="RefSeq" id="WP_238228830.1">
    <property type="nucleotide sequence ID" value="NZ_BAAADH010000054.1"/>
</dbReference>
<dbReference type="Proteomes" id="UP001055039">
    <property type="component" value="Unassembled WGS sequence"/>
</dbReference>
<dbReference type="InterPro" id="IPR010064">
    <property type="entry name" value="HK97-gp10_tail"/>
</dbReference>
<evidence type="ECO:0000313" key="1">
    <source>
        <dbReference type="EMBL" id="GJE67948.1"/>
    </source>
</evidence>
<reference evidence="1" key="1">
    <citation type="journal article" date="2021" name="Front. Microbiol.">
        <title>Comprehensive Comparative Genomics and Phenotyping of Methylobacterium Species.</title>
        <authorList>
            <person name="Alessa O."/>
            <person name="Ogura Y."/>
            <person name="Fujitani Y."/>
            <person name="Takami H."/>
            <person name="Hayashi T."/>
            <person name="Sahin N."/>
            <person name="Tani A."/>
        </authorList>
    </citation>
    <scope>NUCLEOTIDE SEQUENCE</scope>
    <source>
        <strain evidence="1">NBRC 15686</strain>
    </source>
</reference>
<accession>A0ABQ4UL59</accession>
<protein>
    <recommendedName>
        <fullName evidence="3">HK97 gp10 family phage protein</fullName>
    </recommendedName>
</protein>